<dbReference type="PANTHER" id="PTHR33351">
    <property type="entry name" value="HISACTOPHILIN-1-RELATED"/>
    <property type="match status" value="1"/>
</dbReference>
<reference evidence="2" key="1">
    <citation type="journal article" date="2008" name="Nat. Genet.">
        <title>The Pristionchus pacificus genome provides a unique perspective on nematode lifestyle and parasitism.</title>
        <authorList>
            <person name="Dieterich C."/>
            <person name="Clifton S.W."/>
            <person name="Schuster L.N."/>
            <person name="Chinwalla A."/>
            <person name="Delehaunty K."/>
            <person name="Dinkelacker I."/>
            <person name="Fulton L."/>
            <person name="Fulton R."/>
            <person name="Godfrey J."/>
            <person name="Minx P."/>
            <person name="Mitreva M."/>
            <person name="Roeseler W."/>
            <person name="Tian H."/>
            <person name="Witte H."/>
            <person name="Yang S.P."/>
            <person name="Wilson R.K."/>
            <person name="Sommer R.J."/>
        </authorList>
    </citation>
    <scope>NUCLEOTIDE SEQUENCE [LARGE SCALE GENOMIC DNA]</scope>
    <source>
        <strain evidence="2">PS312</strain>
    </source>
</reference>
<keyword evidence="2" id="KW-1185">Reference proteome</keyword>
<proteinExistence type="predicted"/>
<evidence type="ECO:0000313" key="2">
    <source>
        <dbReference type="Proteomes" id="UP000005239"/>
    </source>
</evidence>
<dbReference type="Gene3D" id="2.80.10.50">
    <property type="match status" value="6"/>
</dbReference>
<dbReference type="SUPFAM" id="SSF50405">
    <property type="entry name" value="Actin-crosslinking proteins"/>
    <property type="match status" value="4"/>
</dbReference>
<dbReference type="GO" id="GO:0015629">
    <property type="term" value="C:actin cytoskeleton"/>
    <property type="evidence" value="ECO:0000318"/>
    <property type="project" value="GO_Central"/>
</dbReference>
<dbReference type="GO" id="GO:0030041">
    <property type="term" value="P:actin filament polymerization"/>
    <property type="evidence" value="ECO:0000318"/>
    <property type="project" value="GO_Central"/>
</dbReference>
<reference evidence="1" key="2">
    <citation type="submission" date="2022-06" db="UniProtKB">
        <authorList>
            <consortium name="EnsemblMetazoa"/>
        </authorList>
    </citation>
    <scope>IDENTIFICATION</scope>
    <source>
        <strain evidence="1">PS312</strain>
    </source>
</reference>
<dbReference type="InterPro" id="IPR052883">
    <property type="entry name" value="Hisactophilin"/>
</dbReference>
<sequence>MGRANVLGPVSSSNPSIVVQRKEEQKLPSNVNAFIHLSISSSHFLILAFIRLAMSNDHARATGNGTSLRFQSFNELYLTDDVDSYDHWALPRQDWGRLQEWIIEQVNDHEIAIKSNRGNYIGHGRSDWAKQAQVANEWEMLTPVKNADGSWSFKSRWNKWLSAHTKYEPQKFVVNFESENQRCERWRLEPYIPPGNSPPLWTMDELLGNGTRQRFKSFKGLYLTEDRPAIKGLNLWALPKQDYLQDWTIERMNNNEVVIKSYRGHFLEYGNSEYPRDGQMANEWQMYTPVKNGDGSWSFKGRENKWLSAHGYYDTQRYYVNFMPENNKCEHWWLEPYAPQATPTIMDELLANGGKRQFKSYNGLYLTDDDPDTYLWALDQRSYKPSQRWTIEQMNNNEVAIKSHRDLYIGHGSGGWAVEAEVPDKWEMLTPVKNAGGTWSFKSRYGKWLSGHTKKQPKEGEQNRFAVNFENENNACEHWILELQVEQIPQNNSSSTHLSIFSFPLLILAFIRLAMRSLSLLVLLLFAVVVCTAVTPAEMKELLANGTRQRLKAYNNLYLTDDRPAIKGLNLWAMPRQDYLQVWTIERINDNEVVIKSSRGFDNFFIGHNTEDGYAKEARVANDQQPSAILTPVKNDDGSWSFKSRDNKWLSANSYYYEAERHYVNFESNNQRCERWRLEPYTPPTPPTIMDELLANGGKRQFKSFNWLYLADNYPDEYLYTLPPWSVTKKPEDWIIVQMNNNEVAIKSARRGYYIRHGLVGWGTYADVADAWEMLTPVKNAVDGTFSFKTRKGKWMSGHTFEEHRKYSVVCMAVRPGNEQEKEQMRKLMEELLANGTRQRLRSFKGLYLTDDRPLLKGSNFWAMPKQDLLQDFTIVQTGEYEVAIKSHLGHYVGLGSIGSFTYSEEKQEDNRDVYIPLKNNDGSWSFLNVVRKRVGMDVYVAIDANPPQEWTIVQINDNEVAIKSYHRGYYIGHGKNGWAKQAQIADEWEMLTPVKNDDGTWSFKSRWGYWLSGHTKMDPKEGETQRFEANFEHKKQACEKWRLELA</sequence>
<dbReference type="AlphaFoldDB" id="A0A2A6CCQ6"/>
<dbReference type="InterPro" id="IPR008999">
    <property type="entry name" value="Actin-crosslinking"/>
</dbReference>
<organism evidence="1 2">
    <name type="scientific">Pristionchus pacificus</name>
    <name type="common">Parasitic nematode worm</name>
    <dbReference type="NCBI Taxonomy" id="54126"/>
    <lineage>
        <taxon>Eukaryota</taxon>
        <taxon>Metazoa</taxon>
        <taxon>Ecdysozoa</taxon>
        <taxon>Nematoda</taxon>
        <taxon>Chromadorea</taxon>
        <taxon>Rhabditida</taxon>
        <taxon>Rhabditina</taxon>
        <taxon>Diplogasteromorpha</taxon>
        <taxon>Diplogasteroidea</taxon>
        <taxon>Neodiplogasteridae</taxon>
        <taxon>Pristionchus</taxon>
    </lineage>
</organism>
<dbReference type="EnsemblMetazoa" id="PPA07691.1">
    <property type="protein sequence ID" value="PPA07691.1"/>
    <property type="gene ID" value="WBGene00097245"/>
</dbReference>
<evidence type="ECO:0000313" key="1">
    <source>
        <dbReference type="EnsemblMetazoa" id="PPA07691.1"/>
    </source>
</evidence>
<dbReference type="Proteomes" id="UP000005239">
    <property type="component" value="Unassembled WGS sequence"/>
</dbReference>
<dbReference type="CDD" id="cd00257">
    <property type="entry name" value="beta-trefoil_FSCN-like"/>
    <property type="match status" value="6"/>
</dbReference>
<gene>
    <name evidence="1" type="primary">WBGene00097245</name>
</gene>
<accession>A0A8R1YCC0</accession>
<protein>
    <submittedName>
        <fullName evidence="1">Uncharacterized protein</fullName>
    </submittedName>
</protein>
<dbReference type="PANTHER" id="PTHR33351:SF1">
    <property type="entry name" value="IG-LIKE DOMAIN-CONTAINING PROTEIN-RELATED"/>
    <property type="match status" value="1"/>
</dbReference>
<accession>A0A2A6CCQ6</accession>
<dbReference type="GO" id="GO:0051015">
    <property type="term" value="F:actin filament binding"/>
    <property type="evidence" value="ECO:0000318"/>
    <property type="project" value="GO_Central"/>
</dbReference>
<name>A0A2A6CCQ6_PRIPA</name>